<dbReference type="PROSITE" id="PS50932">
    <property type="entry name" value="HTH_LACI_2"/>
    <property type="match status" value="1"/>
</dbReference>
<evidence type="ECO:0000256" key="2">
    <source>
        <dbReference type="ARBA" id="ARBA00023125"/>
    </source>
</evidence>
<dbReference type="GO" id="GO:0003700">
    <property type="term" value="F:DNA-binding transcription factor activity"/>
    <property type="evidence" value="ECO:0007669"/>
    <property type="project" value="TreeGrafter"/>
</dbReference>
<dbReference type="Gene3D" id="3.40.50.2300">
    <property type="match status" value="2"/>
</dbReference>
<keyword evidence="2" id="KW-0238">DNA-binding</keyword>
<dbReference type="Pfam" id="PF13377">
    <property type="entry name" value="Peripla_BP_3"/>
    <property type="match status" value="1"/>
</dbReference>
<dbReference type="CDD" id="cd06267">
    <property type="entry name" value="PBP1_LacI_sugar_binding-like"/>
    <property type="match status" value="1"/>
</dbReference>
<dbReference type="PROSITE" id="PS00356">
    <property type="entry name" value="HTH_LACI_1"/>
    <property type="match status" value="1"/>
</dbReference>
<dbReference type="InterPro" id="IPR046335">
    <property type="entry name" value="LacI/GalR-like_sensor"/>
</dbReference>
<dbReference type="InterPro" id="IPR010982">
    <property type="entry name" value="Lambda_DNA-bd_dom_sf"/>
</dbReference>
<dbReference type="SUPFAM" id="SSF53822">
    <property type="entry name" value="Periplasmic binding protein-like I"/>
    <property type="match status" value="1"/>
</dbReference>
<dbReference type="EMBL" id="BOOY01000016">
    <property type="protein sequence ID" value="GIJ02930.1"/>
    <property type="molecule type" value="Genomic_DNA"/>
</dbReference>
<comment type="caution">
    <text evidence="5">The sequence shown here is derived from an EMBL/GenBank/DDBJ whole genome shotgun (WGS) entry which is preliminary data.</text>
</comment>
<evidence type="ECO:0000256" key="1">
    <source>
        <dbReference type="ARBA" id="ARBA00023015"/>
    </source>
</evidence>
<dbReference type="PANTHER" id="PTHR30146:SF109">
    <property type="entry name" value="HTH-TYPE TRANSCRIPTIONAL REGULATOR GALS"/>
    <property type="match status" value="1"/>
</dbReference>
<sequence length="342" mass="35798">MMPMPTSTPAGRSPTLDEVAALAGVGRGTVSRVLNDSPQVTEATRAAVRRAIETLGYVPNRAARSLVTRRSDSVAVVISESDSRVFTEPFFGGFIRGVTEGVAESGLQLLLAMARTTPERDRLHRFLAGRHVDGVLLASLHRDDPLPQLITELRIPAVSVGRIAGDLPYVDADNAGGAHAAVTHLHATGRRRIATITGPLDMDAGAARLAGYHDALAAAGVPRDESLVAVADWSEESGRAAMAGLLAAGAAPDAVFVASDLMASGAMQVLAEHGLRVPEDVAVIGFDDSTVARHTRPQLTSVHQPVSAMGLEMVRLLRTAMAGGDAPDSLVLPTRLVLRESA</sequence>
<keyword evidence="3" id="KW-0804">Transcription</keyword>
<keyword evidence="6" id="KW-1185">Reference proteome</keyword>
<dbReference type="Pfam" id="PF00356">
    <property type="entry name" value="LacI"/>
    <property type="match status" value="1"/>
</dbReference>
<proteinExistence type="predicted"/>
<evidence type="ECO:0000313" key="5">
    <source>
        <dbReference type="EMBL" id="GIJ02930.1"/>
    </source>
</evidence>
<feature type="domain" description="HTH lacI-type" evidence="4">
    <location>
        <begin position="14"/>
        <end position="68"/>
    </location>
</feature>
<dbReference type="InterPro" id="IPR028082">
    <property type="entry name" value="Peripla_BP_I"/>
</dbReference>
<evidence type="ECO:0000313" key="6">
    <source>
        <dbReference type="Proteomes" id="UP000652013"/>
    </source>
</evidence>
<evidence type="ECO:0000256" key="3">
    <source>
        <dbReference type="ARBA" id="ARBA00023163"/>
    </source>
</evidence>
<reference evidence="5" key="1">
    <citation type="submission" date="2021-01" db="EMBL/GenBank/DDBJ databases">
        <title>Whole genome shotgun sequence of Spirilliplanes yamanashiensis NBRC 15828.</title>
        <authorList>
            <person name="Komaki H."/>
            <person name="Tamura T."/>
        </authorList>
    </citation>
    <scope>NUCLEOTIDE SEQUENCE</scope>
    <source>
        <strain evidence="5">NBRC 15828</strain>
    </source>
</reference>
<gene>
    <name evidence="5" type="ORF">Sya03_22820</name>
</gene>
<dbReference type="Proteomes" id="UP000652013">
    <property type="component" value="Unassembled WGS sequence"/>
</dbReference>
<dbReference type="AlphaFoldDB" id="A0A8J3Y7G5"/>
<dbReference type="GO" id="GO:0000976">
    <property type="term" value="F:transcription cis-regulatory region binding"/>
    <property type="evidence" value="ECO:0007669"/>
    <property type="project" value="TreeGrafter"/>
</dbReference>
<evidence type="ECO:0000259" key="4">
    <source>
        <dbReference type="PROSITE" id="PS50932"/>
    </source>
</evidence>
<name>A0A8J3Y7G5_9ACTN</name>
<dbReference type="Gene3D" id="1.10.260.40">
    <property type="entry name" value="lambda repressor-like DNA-binding domains"/>
    <property type="match status" value="1"/>
</dbReference>
<keyword evidence="1" id="KW-0805">Transcription regulation</keyword>
<dbReference type="SUPFAM" id="SSF47413">
    <property type="entry name" value="lambda repressor-like DNA-binding domains"/>
    <property type="match status" value="1"/>
</dbReference>
<dbReference type="PANTHER" id="PTHR30146">
    <property type="entry name" value="LACI-RELATED TRANSCRIPTIONAL REPRESSOR"/>
    <property type="match status" value="1"/>
</dbReference>
<protein>
    <submittedName>
        <fullName evidence="5">LacI family transcriptional regulator</fullName>
    </submittedName>
</protein>
<dbReference type="CDD" id="cd01392">
    <property type="entry name" value="HTH_LacI"/>
    <property type="match status" value="1"/>
</dbReference>
<dbReference type="SMART" id="SM00354">
    <property type="entry name" value="HTH_LACI"/>
    <property type="match status" value="1"/>
</dbReference>
<accession>A0A8J3Y7G5</accession>
<dbReference type="InterPro" id="IPR000843">
    <property type="entry name" value="HTH_LacI"/>
</dbReference>
<organism evidence="5 6">
    <name type="scientific">Spirilliplanes yamanashiensis</name>
    <dbReference type="NCBI Taxonomy" id="42233"/>
    <lineage>
        <taxon>Bacteria</taxon>
        <taxon>Bacillati</taxon>
        <taxon>Actinomycetota</taxon>
        <taxon>Actinomycetes</taxon>
        <taxon>Micromonosporales</taxon>
        <taxon>Micromonosporaceae</taxon>
        <taxon>Spirilliplanes</taxon>
    </lineage>
</organism>